<dbReference type="PANTHER" id="PTHR21716">
    <property type="entry name" value="TRANSMEMBRANE PROTEIN"/>
    <property type="match status" value="1"/>
</dbReference>
<reference evidence="9" key="1">
    <citation type="submission" date="2019-09" db="EMBL/GenBank/DDBJ databases">
        <title>In-depth cultivation of the pig gut microbiome towards novel bacterial diversity and tailored functional studies.</title>
        <authorList>
            <person name="Wylensek D."/>
            <person name="Hitch T.C.A."/>
            <person name="Clavel T."/>
        </authorList>
    </citation>
    <scope>NUCLEOTIDE SEQUENCE</scope>
    <source>
        <strain evidence="9">RF-744-FAT-WT-3</strain>
    </source>
</reference>
<proteinExistence type="inferred from homology"/>
<organism evidence="9">
    <name type="scientific">Baileyella intestinalis</name>
    <dbReference type="NCBI Taxonomy" id="2606709"/>
    <lineage>
        <taxon>Bacteria</taxon>
        <taxon>Bacillati</taxon>
        <taxon>Bacillota</taxon>
        <taxon>Clostridia</taxon>
        <taxon>Peptostreptococcales</taxon>
        <taxon>Anaerovoracaceae</taxon>
        <taxon>Baileyella</taxon>
    </lineage>
</organism>
<dbReference type="Pfam" id="PF01594">
    <property type="entry name" value="AI-2E_transport"/>
    <property type="match status" value="1"/>
</dbReference>
<keyword evidence="4" id="KW-1003">Cell membrane</keyword>
<evidence type="ECO:0000256" key="3">
    <source>
        <dbReference type="ARBA" id="ARBA00022448"/>
    </source>
</evidence>
<evidence type="ECO:0000256" key="8">
    <source>
        <dbReference type="SAM" id="Phobius"/>
    </source>
</evidence>
<keyword evidence="5 8" id="KW-0812">Transmembrane</keyword>
<dbReference type="PANTHER" id="PTHR21716:SF53">
    <property type="entry name" value="PERMEASE PERM-RELATED"/>
    <property type="match status" value="1"/>
</dbReference>
<feature type="transmembrane region" description="Helical" evidence="8">
    <location>
        <begin position="213"/>
        <end position="235"/>
    </location>
</feature>
<evidence type="ECO:0000313" key="9">
    <source>
        <dbReference type="EMBL" id="MST68504.1"/>
    </source>
</evidence>
<feature type="transmembrane region" description="Helical" evidence="8">
    <location>
        <begin position="481"/>
        <end position="499"/>
    </location>
</feature>
<evidence type="ECO:0000256" key="4">
    <source>
        <dbReference type="ARBA" id="ARBA00022475"/>
    </source>
</evidence>
<evidence type="ECO:0000256" key="2">
    <source>
        <dbReference type="ARBA" id="ARBA00009773"/>
    </source>
</evidence>
<gene>
    <name evidence="9" type="ORF">FYJ66_02715</name>
</gene>
<name>A0A6A8M9K7_9FIRM</name>
<dbReference type="GO" id="GO:0055085">
    <property type="term" value="P:transmembrane transport"/>
    <property type="evidence" value="ECO:0007669"/>
    <property type="project" value="TreeGrafter"/>
</dbReference>
<keyword evidence="6 8" id="KW-1133">Transmembrane helix</keyword>
<comment type="caution">
    <text evidence="9">The sequence shown here is derived from an EMBL/GenBank/DDBJ whole genome shotgun (WGS) entry which is preliminary data.</text>
</comment>
<comment type="similarity">
    <text evidence="2">Belongs to the autoinducer-2 exporter (AI-2E) (TC 2.A.86) family.</text>
</comment>
<sequence>MQQRSREHGFTYAPDSAGFLIPWLQGSNSGKNDVLYFDNDNGRSVPEERALRKFFRSSYVKAAGAMILAGTILLVLRRIMETTSFHAVVDKINSTLMPVYIGILLAFVLCPIYNAIVRKCYGFMKEGRDLNKARREREKLSRLSERGTGSQGLVLSASDEQTGVDADALAKDKIIGYRKGFNEAVAQKKKEANLSEEDAEAIGNHKILSRARLIASICCLAIIFGVAALLIYTVLPQIVGTVLNLVETAPSRLQDFAEWAHHNLHKYPQVVKKIDEVADSGGGMIITWIQTNILKKHASSIAAVVSSQIFAFVNTVINVFIGMLIAIYLLNYKERLCAIARKLTAANFSEKTARNIYEFANIINTTFIGFIVGRILDAIVIGVLTFMTMTIFQMPLALLISVIVGITNVIPFFGPFLGAIPSFGLLLIQGHPVQALYFAIMILVIQQLDGNVIGPKIVGSVIGINSFWVLISVLIGGGLFGFIGMALGVPVFAVIYQYVNKIASHRLVRKEKLSATDDYYDFSKFGINSTGEVIPGLDDHGGESKDRK</sequence>
<dbReference type="EMBL" id="VUNB01000002">
    <property type="protein sequence ID" value="MST68504.1"/>
    <property type="molecule type" value="Genomic_DNA"/>
</dbReference>
<evidence type="ECO:0000256" key="1">
    <source>
        <dbReference type="ARBA" id="ARBA00004651"/>
    </source>
</evidence>
<accession>A0A6A8M9K7</accession>
<evidence type="ECO:0000256" key="5">
    <source>
        <dbReference type="ARBA" id="ARBA00022692"/>
    </source>
</evidence>
<dbReference type="GO" id="GO:0005886">
    <property type="term" value="C:plasma membrane"/>
    <property type="evidence" value="ECO:0007669"/>
    <property type="project" value="UniProtKB-SubCell"/>
</dbReference>
<feature type="transmembrane region" description="Helical" evidence="8">
    <location>
        <begin position="59"/>
        <end position="79"/>
    </location>
</feature>
<evidence type="ECO:0000256" key="7">
    <source>
        <dbReference type="ARBA" id="ARBA00023136"/>
    </source>
</evidence>
<feature type="transmembrane region" description="Helical" evidence="8">
    <location>
        <begin position="423"/>
        <end position="445"/>
    </location>
</feature>
<comment type="subcellular location">
    <subcellularLocation>
        <location evidence="1">Cell membrane</location>
        <topology evidence="1">Multi-pass membrane protein</topology>
    </subcellularLocation>
</comment>
<dbReference type="InterPro" id="IPR002549">
    <property type="entry name" value="AI-2E-like"/>
</dbReference>
<feature type="transmembrane region" description="Helical" evidence="8">
    <location>
        <begin position="309"/>
        <end position="332"/>
    </location>
</feature>
<dbReference type="AlphaFoldDB" id="A0A6A8M9K7"/>
<protein>
    <submittedName>
        <fullName evidence="9">AI-2E family transporter</fullName>
    </submittedName>
</protein>
<keyword evidence="7 8" id="KW-0472">Membrane</keyword>
<feature type="transmembrane region" description="Helical" evidence="8">
    <location>
        <begin position="99"/>
        <end position="117"/>
    </location>
</feature>
<evidence type="ECO:0000256" key="6">
    <source>
        <dbReference type="ARBA" id="ARBA00022989"/>
    </source>
</evidence>
<feature type="transmembrane region" description="Helical" evidence="8">
    <location>
        <begin position="396"/>
        <end position="417"/>
    </location>
</feature>
<keyword evidence="3" id="KW-0813">Transport</keyword>